<feature type="compositionally biased region" description="Polar residues" evidence="2">
    <location>
        <begin position="16"/>
        <end position="28"/>
    </location>
</feature>
<dbReference type="OrthoDB" id="14196at2"/>
<gene>
    <name evidence="5" type="ORF">A9Q02_09070</name>
</gene>
<protein>
    <recommendedName>
        <fullName evidence="4">PpiC domain-containing protein</fullName>
    </recommendedName>
</protein>
<comment type="caution">
    <text evidence="5">The sequence shown here is derived from an EMBL/GenBank/DDBJ whole genome shotgun (WGS) entry which is preliminary data.</text>
</comment>
<evidence type="ECO:0000256" key="3">
    <source>
        <dbReference type="SAM" id="Phobius"/>
    </source>
</evidence>
<keyword evidence="6" id="KW-1185">Reference proteome</keyword>
<dbReference type="SUPFAM" id="SSF54534">
    <property type="entry name" value="FKBP-like"/>
    <property type="match status" value="1"/>
</dbReference>
<dbReference type="PROSITE" id="PS50198">
    <property type="entry name" value="PPIC_PPIASE_2"/>
    <property type="match status" value="1"/>
</dbReference>
<sequence>MAETPKKPQAQGKPVTRQQPPDQQTAQPSPERPPSRRVAAHKLREQRQQRMVILVTSIALGLALVAVLGGLLYDRLWLPSRPVARVGEVTLSRSDYWQELRLGYTQQIIQNFQLLALFAGNPQFTQQFEGQSPQIDQQIAAISNAPVDDTVVAGWQDRQVKLQGSAPLGIVVDPDEVKQTMVQELGFAFLPPPSSPLDPAEEEPADESAPAPELTDDPALSPTPLPPAVATEQQDQIVAELFRRYELELSAVGRSPELSPADFRAALDQQYTERVLNQQLQAYLVPEATFAFQEEPDRVEARQILIGVTVPEGASPTEVEAAFAEKRPEVEAVLAELQAGADFASLVAAYSTDPGSREREGSLGRFDRNGLADTGVTYPPELVAQAFALAVGAISDPIRTEFGWHILEVTFLEIPDPETQLREARTAALDVWVGEQREALGSTRVPPQTPTPTTEPAPPVPTVVPAFQPGPPTALPTEVPLEPEVPDEDAGEAPGVLPTLTPVVP</sequence>
<feature type="compositionally biased region" description="Low complexity" evidence="2">
    <location>
        <begin position="496"/>
        <end position="505"/>
    </location>
</feature>
<evidence type="ECO:0000256" key="2">
    <source>
        <dbReference type="SAM" id="MobiDB-lite"/>
    </source>
</evidence>
<dbReference type="RefSeq" id="WP_097650841.1">
    <property type="nucleotide sequence ID" value="NZ_LYXE01000031.1"/>
</dbReference>
<proteinExistence type="predicted"/>
<keyword evidence="1" id="KW-0697">Rotamase</keyword>
<dbReference type="GO" id="GO:0003755">
    <property type="term" value="F:peptidyl-prolyl cis-trans isomerase activity"/>
    <property type="evidence" value="ECO:0007669"/>
    <property type="project" value="UniProtKB-KW"/>
</dbReference>
<feature type="region of interest" description="Disordered" evidence="2">
    <location>
        <begin position="1"/>
        <end position="37"/>
    </location>
</feature>
<dbReference type="AlphaFoldDB" id="A0A2H3LDR0"/>
<evidence type="ECO:0000313" key="6">
    <source>
        <dbReference type="Proteomes" id="UP000220922"/>
    </source>
</evidence>
<keyword evidence="3" id="KW-0472">Membrane</keyword>
<feature type="region of interest" description="Disordered" evidence="2">
    <location>
        <begin position="439"/>
        <end position="505"/>
    </location>
</feature>
<evidence type="ECO:0000313" key="5">
    <source>
        <dbReference type="EMBL" id="PDW00756.1"/>
    </source>
</evidence>
<keyword evidence="1" id="KW-0413">Isomerase</keyword>
<evidence type="ECO:0000256" key="1">
    <source>
        <dbReference type="PROSITE-ProRule" id="PRU00278"/>
    </source>
</evidence>
<dbReference type="PANTHER" id="PTHR47245">
    <property type="entry name" value="PEPTIDYLPROLYL ISOMERASE"/>
    <property type="match status" value="1"/>
</dbReference>
<accession>A0A2H3LDR0</accession>
<keyword evidence="3" id="KW-0812">Transmembrane</keyword>
<keyword evidence="3" id="KW-1133">Transmembrane helix</keyword>
<dbReference type="EMBL" id="LYXE01000031">
    <property type="protein sequence ID" value="PDW00756.1"/>
    <property type="molecule type" value="Genomic_DNA"/>
</dbReference>
<feature type="transmembrane region" description="Helical" evidence="3">
    <location>
        <begin position="51"/>
        <end position="73"/>
    </location>
</feature>
<dbReference type="PANTHER" id="PTHR47245:SF2">
    <property type="entry name" value="PEPTIDYL-PROLYL CIS-TRANS ISOMERASE HP_0175-RELATED"/>
    <property type="match status" value="1"/>
</dbReference>
<dbReference type="InterPro" id="IPR000297">
    <property type="entry name" value="PPIase_PpiC"/>
</dbReference>
<dbReference type="Proteomes" id="UP000220922">
    <property type="component" value="Unassembled WGS sequence"/>
</dbReference>
<feature type="compositionally biased region" description="Pro residues" evidence="2">
    <location>
        <begin position="447"/>
        <end position="474"/>
    </location>
</feature>
<dbReference type="InterPro" id="IPR046357">
    <property type="entry name" value="PPIase_dom_sf"/>
</dbReference>
<organism evidence="5 6">
    <name type="scientific">Candidatus Chloroploca asiatica</name>
    <dbReference type="NCBI Taxonomy" id="1506545"/>
    <lineage>
        <taxon>Bacteria</taxon>
        <taxon>Bacillati</taxon>
        <taxon>Chloroflexota</taxon>
        <taxon>Chloroflexia</taxon>
        <taxon>Chloroflexales</taxon>
        <taxon>Chloroflexineae</taxon>
        <taxon>Oscillochloridaceae</taxon>
        <taxon>Candidatus Chloroploca</taxon>
    </lineage>
</organism>
<dbReference type="Pfam" id="PF00639">
    <property type="entry name" value="Rotamase"/>
    <property type="match status" value="1"/>
</dbReference>
<feature type="domain" description="PpiC" evidence="4">
    <location>
        <begin position="296"/>
        <end position="411"/>
    </location>
</feature>
<name>A0A2H3LDR0_9CHLR</name>
<feature type="region of interest" description="Disordered" evidence="2">
    <location>
        <begin position="189"/>
        <end position="232"/>
    </location>
</feature>
<dbReference type="Gene3D" id="3.10.50.40">
    <property type="match status" value="1"/>
</dbReference>
<evidence type="ECO:0000259" key="4">
    <source>
        <dbReference type="PROSITE" id="PS50198"/>
    </source>
</evidence>
<dbReference type="InterPro" id="IPR050245">
    <property type="entry name" value="PrsA_foldase"/>
</dbReference>
<reference evidence="5 6" key="1">
    <citation type="submission" date="2016-05" db="EMBL/GenBank/DDBJ databases">
        <authorList>
            <person name="Lavstsen T."/>
            <person name="Jespersen J.S."/>
        </authorList>
    </citation>
    <scope>NUCLEOTIDE SEQUENCE [LARGE SCALE GENOMIC DNA]</scope>
    <source>
        <strain evidence="5 6">B7-9</strain>
    </source>
</reference>